<feature type="chain" id="PRO_5012951466" description="DUF305 domain-containing protein" evidence="1">
    <location>
        <begin position="28"/>
        <end position="126"/>
    </location>
</feature>
<evidence type="ECO:0000313" key="3">
    <source>
        <dbReference type="EMBL" id="SHF87743.1"/>
    </source>
</evidence>
<dbReference type="EMBL" id="FQUE01000018">
    <property type="protein sequence ID" value="SHF87743.1"/>
    <property type="molecule type" value="Genomic_DNA"/>
</dbReference>
<feature type="domain" description="DUF305" evidence="2">
    <location>
        <begin position="31"/>
        <end position="118"/>
    </location>
</feature>
<proteinExistence type="predicted"/>
<dbReference type="Pfam" id="PF03713">
    <property type="entry name" value="DUF305"/>
    <property type="match status" value="1"/>
</dbReference>
<dbReference type="OrthoDB" id="517560at2"/>
<dbReference type="Gene3D" id="1.20.1260.10">
    <property type="match status" value="1"/>
</dbReference>
<sequence>MTDRLRPAATFAALVATVFMSAAPAIAQSTDHGTMHGTLTMDEGRMGAMDTMMEAMDAIEPTGDADADFLLMMIPHHQSAVDMSRAALAEMDDPETVALADTIIEAQEAEIDMMKAMLARLGHPVE</sequence>
<dbReference type="PANTHER" id="PTHR36933">
    <property type="entry name" value="SLL0788 PROTEIN"/>
    <property type="match status" value="1"/>
</dbReference>
<reference evidence="4" key="1">
    <citation type="submission" date="2016-11" db="EMBL/GenBank/DDBJ databases">
        <authorList>
            <person name="Varghese N."/>
            <person name="Submissions S."/>
        </authorList>
    </citation>
    <scope>NUCLEOTIDE SEQUENCE [LARGE SCALE GENOMIC DNA]</scope>
    <source>
        <strain evidence="4">DSM 29326</strain>
    </source>
</reference>
<feature type="signal peptide" evidence="1">
    <location>
        <begin position="1"/>
        <end position="27"/>
    </location>
</feature>
<dbReference type="Proteomes" id="UP000183987">
    <property type="component" value="Unassembled WGS sequence"/>
</dbReference>
<evidence type="ECO:0000256" key="1">
    <source>
        <dbReference type="SAM" id="SignalP"/>
    </source>
</evidence>
<dbReference type="AlphaFoldDB" id="A0A1M5F833"/>
<accession>A0A1M5F833</accession>
<keyword evidence="4" id="KW-1185">Reference proteome</keyword>
<keyword evidence="1" id="KW-0732">Signal</keyword>
<evidence type="ECO:0000259" key="2">
    <source>
        <dbReference type="Pfam" id="PF03713"/>
    </source>
</evidence>
<protein>
    <recommendedName>
        <fullName evidence="2">DUF305 domain-containing protein</fullName>
    </recommendedName>
</protein>
<dbReference type="InterPro" id="IPR005183">
    <property type="entry name" value="DUF305_CopM-like"/>
</dbReference>
<evidence type="ECO:0000313" key="4">
    <source>
        <dbReference type="Proteomes" id="UP000183987"/>
    </source>
</evidence>
<dbReference type="InterPro" id="IPR009078">
    <property type="entry name" value="Ferritin-like_SF"/>
</dbReference>
<dbReference type="PANTHER" id="PTHR36933:SF1">
    <property type="entry name" value="SLL0788 PROTEIN"/>
    <property type="match status" value="1"/>
</dbReference>
<dbReference type="STRING" id="366533.SAMN05444339_1188"/>
<name>A0A1M5F833_LOKAT</name>
<dbReference type="InterPro" id="IPR012347">
    <property type="entry name" value="Ferritin-like"/>
</dbReference>
<gene>
    <name evidence="3" type="ORF">SAMN05444339_1188</name>
</gene>
<dbReference type="RefSeq" id="WP_072858821.1">
    <property type="nucleotide sequence ID" value="NZ_FQUE01000018.1"/>
</dbReference>
<dbReference type="SUPFAM" id="SSF47240">
    <property type="entry name" value="Ferritin-like"/>
    <property type="match status" value="1"/>
</dbReference>
<organism evidence="3 4">
    <name type="scientific">Loktanella atrilutea</name>
    <dbReference type="NCBI Taxonomy" id="366533"/>
    <lineage>
        <taxon>Bacteria</taxon>
        <taxon>Pseudomonadati</taxon>
        <taxon>Pseudomonadota</taxon>
        <taxon>Alphaproteobacteria</taxon>
        <taxon>Rhodobacterales</taxon>
        <taxon>Roseobacteraceae</taxon>
        <taxon>Loktanella</taxon>
    </lineage>
</organism>